<evidence type="ECO:0000256" key="9">
    <source>
        <dbReference type="ARBA" id="ARBA00022840"/>
    </source>
</evidence>
<dbReference type="UniPathway" id="UPA00074">
    <property type="reaction ID" value="UER00125"/>
</dbReference>
<evidence type="ECO:0000256" key="7">
    <source>
        <dbReference type="ARBA" id="ARBA00022741"/>
    </source>
</evidence>
<dbReference type="PROSITE" id="PS50975">
    <property type="entry name" value="ATP_GRASP"/>
    <property type="match status" value="1"/>
</dbReference>
<keyword evidence="9 15" id="KW-0067">ATP-binding</keyword>
<proteinExistence type="inferred from homology"/>
<dbReference type="SMART" id="SM01210">
    <property type="entry name" value="GARS_C"/>
    <property type="match status" value="1"/>
</dbReference>
<dbReference type="Pfam" id="PF01071">
    <property type="entry name" value="GARS_A"/>
    <property type="match status" value="1"/>
</dbReference>
<dbReference type="InterPro" id="IPR020561">
    <property type="entry name" value="PRibGlycinamid_synth_ATP-grasp"/>
</dbReference>
<dbReference type="Pfam" id="PF02844">
    <property type="entry name" value="GARS_N"/>
    <property type="match status" value="1"/>
</dbReference>
<dbReference type="Pfam" id="PF02843">
    <property type="entry name" value="GARS_C"/>
    <property type="match status" value="1"/>
</dbReference>
<dbReference type="PANTHER" id="PTHR43472">
    <property type="entry name" value="PHOSPHORIBOSYLAMINE--GLYCINE LIGASE"/>
    <property type="match status" value="1"/>
</dbReference>
<comment type="similarity">
    <text evidence="11 14">Belongs to the GARS family.</text>
</comment>
<dbReference type="InterPro" id="IPR011761">
    <property type="entry name" value="ATP-grasp"/>
</dbReference>
<dbReference type="SUPFAM" id="SSF56059">
    <property type="entry name" value="Glutathione synthetase ATP-binding domain-like"/>
    <property type="match status" value="1"/>
</dbReference>
<dbReference type="InterPro" id="IPR020560">
    <property type="entry name" value="PRibGlycinamide_synth_C-dom"/>
</dbReference>
<dbReference type="HAMAP" id="MF_00138">
    <property type="entry name" value="GARS"/>
    <property type="match status" value="1"/>
</dbReference>
<dbReference type="SUPFAM" id="SSF51246">
    <property type="entry name" value="Rudiment single hybrid motif"/>
    <property type="match status" value="1"/>
</dbReference>
<keyword evidence="6" id="KW-0479">Metal-binding</keyword>
<reference evidence="17 18" key="1">
    <citation type="submission" date="2019-02" db="EMBL/GenBank/DDBJ databases">
        <title>Deep-cultivation of Planctomycetes and their phenomic and genomic characterization uncovers novel biology.</title>
        <authorList>
            <person name="Wiegand S."/>
            <person name="Jogler M."/>
            <person name="Boedeker C."/>
            <person name="Pinto D."/>
            <person name="Vollmers J."/>
            <person name="Rivas-Marin E."/>
            <person name="Kohn T."/>
            <person name="Peeters S.H."/>
            <person name="Heuer A."/>
            <person name="Rast P."/>
            <person name="Oberbeckmann S."/>
            <person name="Bunk B."/>
            <person name="Jeske O."/>
            <person name="Meyerdierks A."/>
            <person name="Storesund J.E."/>
            <person name="Kallscheuer N."/>
            <person name="Luecker S."/>
            <person name="Lage O.M."/>
            <person name="Pohl T."/>
            <person name="Merkel B.J."/>
            <person name="Hornburger P."/>
            <person name="Mueller R.-W."/>
            <person name="Bruemmer F."/>
            <person name="Labrenz M."/>
            <person name="Spormann A.M."/>
            <person name="Op den Camp H."/>
            <person name="Overmann J."/>
            <person name="Amann R."/>
            <person name="Jetten M.S.M."/>
            <person name="Mascher T."/>
            <person name="Medema M.H."/>
            <person name="Devos D.P."/>
            <person name="Kaster A.-K."/>
            <person name="Ovreas L."/>
            <person name="Rohde M."/>
            <person name="Galperin M.Y."/>
            <person name="Jogler C."/>
        </authorList>
    </citation>
    <scope>NUCLEOTIDE SEQUENCE [LARGE SCALE GENOMIC DNA]</scope>
    <source>
        <strain evidence="17 18">Pan265</strain>
    </source>
</reference>
<dbReference type="GO" id="GO:0006189">
    <property type="term" value="P:'de novo' IMP biosynthetic process"/>
    <property type="evidence" value="ECO:0007669"/>
    <property type="project" value="UniProtKB-UniRule"/>
</dbReference>
<keyword evidence="7 15" id="KW-0547">Nucleotide-binding</keyword>
<evidence type="ECO:0000256" key="6">
    <source>
        <dbReference type="ARBA" id="ARBA00022723"/>
    </source>
</evidence>
<comment type="catalytic activity">
    <reaction evidence="14">
        <text>5-phospho-beta-D-ribosylamine + glycine + ATP = N(1)-(5-phospho-beta-D-ribosyl)glycinamide + ADP + phosphate + H(+)</text>
        <dbReference type="Rhea" id="RHEA:17453"/>
        <dbReference type="ChEBI" id="CHEBI:15378"/>
        <dbReference type="ChEBI" id="CHEBI:30616"/>
        <dbReference type="ChEBI" id="CHEBI:43474"/>
        <dbReference type="ChEBI" id="CHEBI:57305"/>
        <dbReference type="ChEBI" id="CHEBI:58681"/>
        <dbReference type="ChEBI" id="CHEBI:143788"/>
        <dbReference type="ChEBI" id="CHEBI:456216"/>
        <dbReference type="EC" id="6.3.4.13"/>
    </reaction>
</comment>
<evidence type="ECO:0000256" key="10">
    <source>
        <dbReference type="ARBA" id="ARBA00023211"/>
    </source>
</evidence>
<dbReference type="EMBL" id="CP036280">
    <property type="protein sequence ID" value="QDU72382.1"/>
    <property type="molecule type" value="Genomic_DNA"/>
</dbReference>
<keyword evidence="18" id="KW-1185">Reference proteome</keyword>
<dbReference type="GO" id="GO:0009113">
    <property type="term" value="P:purine nucleobase biosynthetic process"/>
    <property type="evidence" value="ECO:0007669"/>
    <property type="project" value="InterPro"/>
</dbReference>
<evidence type="ECO:0000256" key="1">
    <source>
        <dbReference type="ARBA" id="ARBA00001936"/>
    </source>
</evidence>
<dbReference type="SMART" id="SM01209">
    <property type="entry name" value="GARS_A"/>
    <property type="match status" value="1"/>
</dbReference>
<dbReference type="OrthoDB" id="9807240at2"/>
<dbReference type="InterPro" id="IPR020562">
    <property type="entry name" value="PRibGlycinamide_synth_N"/>
</dbReference>
<dbReference type="NCBIfam" id="TIGR00877">
    <property type="entry name" value="purD"/>
    <property type="match status" value="1"/>
</dbReference>
<dbReference type="Gene3D" id="3.30.470.20">
    <property type="entry name" value="ATP-grasp fold, B domain"/>
    <property type="match status" value="1"/>
</dbReference>
<dbReference type="FunFam" id="3.30.470.20:FF:000018">
    <property type="entry name" value="Trifunctional purine biosynthetic protein adenosine-3"/>
    <property type="match status" value="1"/>
</dbReference>
<feature type="domain" description="ATP-grasp" evidence="16">
    <location>
        <begin position="118"/>
        <end position="324"/>
    </location>
</feature>
<dbReference type="FunFam" id="3.90.600.10:FF:000001">
    <property type="entry name" value="Trifunctional purine biosynthetic protein adenosine-3"/>
    <property type="match status" value="1"/>
</dbReference>
<evidence type="ECO:0000256" key="8">
    <source>
        <dbReference type="ARBA" id="ARBA00022755"/>
    </source>
</evidence>
<dbReference type="InterPro" id="IPR016185">
    <property type="entry name" value="PreATP-grasp_dom_sf"/>
</dbReference>
<evidence type="ECO:0000256" key="5">
    <source>
        <dbReference type="ARBA" id="ARBA00022598"/>
    </source>
</evidence>
<comment type="pathway">
    <text evidence="3 14">Purine metabolism; IMP biosynthesis via de novo pathway; N(1)-(5-phospho-D-ribosyl)glycinamide from 5-phospho-alpha-D-ribose 1-diphosphate: step 2/2.</text>
</comment>
<sequence>MPTNVLIIGAGGREHAIGWKLAKSKRCGNLFFAPGNGGTAALGKNLDLAVDKVDTRTVDEIDYFCRKNNVSLIVVGPEDPLAAGLVDKLKRTPGAKERRVFGPIAEAARLEADKAWSKQLMRACSVPTADAKTFTDYEAARAYCEARELPVVVKASGLAKGKGVIVCDDNKEAVKAVETIMKDRAFGEAGDAIVVEERLVGQEVSILALVDGQNIYVLEPAQDHKPIGEGDTGPNTGGMGAYTPTPVIDDATMTLVETEVLVPIVDAMRRSDIDFKGVLYAGLMLTAGGPKVLEFNCRFGDPETQPLMMRMQGDLLDLLEATCDGKLDQVQINWDQRCCTSVVMSSGGYPGKYETGIPITGIEEAETDPDVRVFHAGTRLKGGELQTAGGRVLNVCAMGNTLAQAQAKANEACAKIRFEGAYFRKDIGSRVLNPKQHEDQPVG</sequence>
<evidence type="ECO:0000313" key="18">
    <source>
        <dbReference type="Proteomes" id="UP000320386"/>
    </source>
</evidence>
<evidence type="ECO:0000256" key="11">
    <source>
        <dbReference type="ARBA" id="ARBA00038345"/>
    </source>
</evidence>
<dbReference type="PROSITE" id="PS00184">
    <property type="entry name" value="GARS"/>
    <property type="match status" value="1"/>
</dbReference>
<evidence type="ECO:0000256" key="15">
    <source>
        <dbReference type="PROSITE-ProRule" id="PRU00409"/>
    </source>
</evidence>
<dbReference type="RefSeq" id="WP_145446553.1">
    <property type="nucleotide sequence ID" value="NZ_CP036280.1"/>
</dbReference>
<dbReference type="SUPFAM" id="SSF52440">
    <property type="entry name" value="PreATP-grasp domain"/>
    <property type="match status" value="1"/>
</dbReference>
<evidence type="ECO:0000256" key="12">
    <source>
        <dbReference type="ARBA" id="ARBA00042242"/>
    </source>
</evidence>
<keyword evidence="8 14" id="KW-0658">Purine biosynthesis</keyword>
<dbReference type="InterPro" id="IPR000115">
    <property type="entry name" value="PRibGlycinamide_synth"/>
</dbReference>
<protein>
    <recommendedName>
        <fullName evidence="4 14">Phosphoribosylamine--glycine ligase</fullName>
        <ecNumber evidence="4 14">6.3.4.13</ecNumber>
    </recommendedName>
    <alternativeName>
        <fullName evidence="14">GARS</fullName>
    </alternativeName>
    <alternativeName>
        <fullName evidence="12 14">Glycinamide ribonucleotide synthetase</fullName>
    </alternativeName>
    <alternativeName>
        <fullName evidence="13 14">Phosphoribosylglycinamide synthetase</fullName>
    </alternativeName>
</protein>
<gene>
    <name evidence="14 17" type="primary">purD</name>
    <name evidence="17" type="ORF">Pan265_22470</name>
</gene>
<evidence type="ECO:0000256" key="14">
    <source>
        <dbReference type="HAMAP-Rule" id="MF_00138"/>
    </source>
</evidence>
<dbReference type="KEGG" id="mcad:Pan265_22470"/>
<accession>A0A518BZH8</accession>
<comment type="cofactor">
    <cofactor evidence="1">
        <name>Mn(2+)</name>
        <dbReference type="ChEBI" id="CHEBI:29035"/>
    </cofactor>
</comment>
<dbReference type="GO" id="GO:0005524">
    <property type="term" value="F:ATP binding"/>
    <property type="evidence" value="ECO:0007669"/>
    <property type="project" value="UniProtKB-UniRule"/>
</dbReference>
<dbReference type="Gene3D" id="3.40.50.20">
    <property type="match status" value="1"/>
</dbReference>
<dbReference type="EC" id="6.3.4.13" evidence="4 14"/>
<comment type="cofactor">
    <cofactor evidence="2">
        <name>Mg(2+)</name>
        <dbReference type="ChEBI" id="CHEBI:18420"/>
    </cofactor>
</comment>
<evidence type="ECO:0000256" key="13">
    <source>
        <dbReference type="ARBA" id="ARBA00042864"/>
    </source>
</evidence>
<dbReference type="InterPro" id="IPR013815">
    <property type="entry name" value="ATP_grasp_subdomain_1"/>
</dbReference>
<name>A0A518BZH8_9BACT</name>
<evidence type="ECO:0000256" key="3">
    <source>
        <dbReference type="ARBA" id="ARBA00005174"/>
    </source>
</evidence>
<dbReference type="GO" id="GO:0046872">
    <property type="term" value="F:metal ion binding"/>
    <property type="evidence" value="ECO:0007669"/>
    <property type="project" value="UniProtKB-KW"/>
</dbReference>
<evidence type="ECO:0000256" key="4">
    <source>
        <dbReference type="ARBA" id="ARBA00013255"/>
    </source>
</evidence>
<dbReference type="PANTHER" id="PTHR43472:SF1">
    <property type="entry name" value="PHOSPHORIBOSYLAMINE--GLYCINE LIGASE, CHLOROPLASTIC"/>
    <property type="match status" value="1"/>
</dbReference>
<dbReference type="AlphaFoldDB" id="A0A518BZH8"/>
<dbReference type="InterPro" id="IPR020559">
    <property type="entry name" value="PRibGlycinamide_synth_CS"/>
</dbReference>
<keyword evidence="5 14" id="KW-0436">Ligase</keyword>
<dbReference type="InterPro" id="IPR011054">
    <property type="entry name" value="Rudment_hybrid_motif"/>
</dbReference>
<dbReference type="Gene3D" id="3.90.600.10">
    <property type="entry name" value="Phosphoribosylglycinamide synthetase, C-terminal domain"/>
    <property type="match status" value="1"/>
</dbReference>
<keyword evidence="10" id="KW-0464">Manganese</keyword>
<dbReference type="Gene3D" id="3.30.1490.20">
    <property type="entry name" value="ATP-grasp fold, A domain"/>
    <property type="match status" value="1"/>
</dbReference>
<evidence type="ECO:0000259" key="16">
    <source>
        <dbReference type="PROSITE" id="PS50975"/>
    </source>
</evidence>
<dbReference type="GO" id="GO:0004637">
    <property type="term" value="F:phosphoribosylamine-glycine ligase activity"/>
    <property type="evidence" value="ECO:0007669"/>
    <property type="project" value="UniProtKB-UniRule"/>
</dbReference>
<dbReference type="Proteomes" id="UP000320386">
    <property type="component" value="Chromosome"/>
</dbReference>
<evidence type="ECO:0000313" key="17">
    <source>
        <dbReference type="EMBL" id="QDU72382.1"/>
    </source>
</evidence>
<evidence type="ECO:0000256" key="2">
    <source>
        <dbReference type="ARBA" id="ARBA00001946"/>
    </source>
</evidence>
<dbReference type="InterPro" id="IPR037123">
    <property type="entry name" value="PRibGlycinamide_synth_C_sf"/>
</dbReference>
<organism evidence="17 18">
    <name type="scientific">Mucisphaera calidilacus</name>
    <dbReference type="NCBI Taxonomy" id="2527982"/>
    <lineage>
        <taxon>Bacteria</taxon>
        <taxon>Pseudomonadati</taxon>
        <taxon>Planctomycetota</taxon>
        <taxon>Phycisphaerae</taxon>
        <taxon>Phycisphaerales</taxon>
        <taxon>Phycisphaeraceae</taxon>
        <taxon>Mucisphaera</taxon>
    </lineage>
</organism>